<feature type="non-terminal residue" evidence="1">
    <location>
        <position position="58"/>
    </location>
</feature>
<dbReference type="Proteomes" id="UP000824120">
    <property type="component" value="Chromosome 7"/>
</dbReference>
<sequence>MLANSPSLSKLIVGPSNELDEAKVLSFCEQLMMFLKALTQVELIVAPYGQNVYRMSAR</sequence>
<protein>
    <submittedName>
        <fullName evidence="1">Uncharacterized protein</fullName>
    </submittedName>
</protein>
<dbReference type="OrthoDB" id="1703979at2759"/>
<gene>
    <name evidence="1" type="ORF">H5410_035572</name>
</gene>
<proteinExistence type="predicted"/>
<dbReference type="EMBL" id="JACXVP010000007">
    <property type="protein sequence ID" value="KAG5594340.1"/>
    <property type="molecule type" value="Genomic_DNA"/>
</dbReference>
<evidence type="ECO:0000313" key="2">
    <source>
        <dbReference type="Proteomes" id="UP000824120"/>
    </source>
</evidence>
<keyword evidence="2" id="KW-1185">Reference proteome</keyword>
<accession>A0A9J5Y527</accession>
<name>A0A9J5Y527_SOLCO</name>
<comment type="caution">
    <text evidence="1">The sequence shown here is derived from an EMBL/GenBank/DDBJ whole genome shotgun (WGS) entry which is preliminary data.</text>
</comment>
<evidence type="ECO:0000313" key="1">
    <source>
        <dbReference type="EMBL" id="KAG5594340.1"/>
    </source>
</evidence>
<dbReference type="AlphaFoldDB" id="A0A9J5Y527"/>
<organism evidence="1 2">
    <name type="scientific">Solanum commersonii</name>
    <name type="common">Commerson's wild potato</name>
    <name type="synonym">Commerson's nightshade</name>
    <dbReference type="NCBI Taxonomy" id="4109"/>
    <lineage>
        <taxon>Eukaryota</taxon>
        <taxon>Viridiplantae</taxon>
        <taxon>Streptophyta</taxon>
        <taxon>Embryophyta</taxon>
        <taxon>Tracheophyta</taxon>
        <taxon>Spermatophyta</taxon>
        <taxon>Magnoliopsida</taxon>
        <taxon>eudicotyledons</taxon>
        <taxon>Gunneridae</taxon>
        <taxon>Pentapetalae</taxon>
        <taxon>asterids</taxon>
        <taxon>lamiids</taxon>
        <taxon>Solanales</taxon>
        <taxon>Solanaceae</taxon>
        <taxon>Solanoideae</taxon>
        <taxon>Solaneae</taxon>
        <taxon>Solanum</taxon>
    </lineage>
</organism>
<reference evidence="1 2" key="1">
    <citation type="submission" date="2020-09" db="EMBL/GenBank/DDBJ databases">
        <title>De no assembly of potato wild relative species, Solanum commersonii.</title>
        <authorList>
            <person name="Cho K."/>
        </authorList>
    </citation>
    <scope>NUCLEOTIDE SEQUENCE [LARGE SCALE GENOMIC DNA]</scope>
    <source>
        <strain evidence="1">LZ3.2</strain>
        <tissue evidence="1">Leaf</tissue>
    </source>
</reference>